<sequence>MLLSAFKALYLVLPLASGLSIPLPEPTQSTVSSSNPSPPPPAPQTTPSPQLKHRRDATTVTHRLTDRASICGWQDAVNDGYPVSCDPGSTCAYQRPNTKYPGMLACCEEGLGYCGFYSTCINLSQVSATPSIAVPSQPLAIYCTDATAPACVTWFYSDISVTDFGCSMESTAMDMYTSADASATTSGTVDHYELYLTQVGPEVVDSYLSTYGTDSVENNKATNAPTSTQSPSSAANSDTKSKNTGAIAGGVVGGVAGLALIGAAGFFVGRKFNNSKKSQGAEGVGANDDKGPYVSVPESHSPYSVNETQFASEMGTDETRQQVSEVDGSAPADRVYEMQETTVKDTEGKNFTAELPADSVFPAKK</sequence>
<accession>A0A1L9Q550</accession>
<evidence type="ECO:0000256" key="1">
    <source>
        <dbReference type="SAM" id="MobiDB-lite"/>
    </source>
</evidence>
<proteinExistence type="predicted"/>
<feature type="region of interest" description="Disordered" evidence="1">
    <location>
        <begin position="25"/>
        <end position="55"/>
    </location>
</feature>
<feature type="compositionally biased region" description="Low complexity" evidence="1">
    <location>
        <begin position="26"/>
        <end position="35"/>
    </location>
</feature>
<keyword evidence="2" id="KW-0812">Transmembrane</keyword>
<evidence type="ECO:0000313" key="5">
    <source>
        <dbReference type="Proteomes" id="UP000184073"/>
    </source>
</evidence>
<feature type="region of interest" description="Disordered" evidence="1">
    <location>
        <begin position="313"/>
        <end position="332"/>
    </location>
</feature>
<dbReference type="VEuPathDB" id="FungiDB:ASPVEDRAFT_90094"/>
<dbReference type="AlphaFoldDB" id="A0A1L9Q550"/>
<feature type="compositionally biased region" description="Pro residues" evidence="1">
    <location>
        <begin position="36"/>
        <end position="46"/>
    </location>
</feature>
<dbReference type="Proteomes" id="UP000184073">
    <property type="component" value="Unassembled WGS sequence"/>
</dbReference>
<keyword evidence="2" id="KW-1133">Transmembrane helix</keyword>
<keyword evidence="5" id="KW-1185">Reference proteome</keyword>
<feature type="region of interest" description="Disordered" evidence="1">
    <location>
        <begin position="216"/>
        <end position="241"/>
    </location>
</feature>
<name>A0A1L9Q550_ASPVE</name>
<organism evidence="4 5">
    <name type="scientific">Aspergillus versicolor CBS 583.65</name>
    <dbReference type="NCBI Taxonomy" id="1036611"/>
    <lineage>
        <taxon>Eukaryota</taxon>
        <taxon>Fungi</taxon>
        <taxon>Dikarya</taxon>
        <taxon>Ascomycota</taxon>
        <taxon>Pezizomycotina</taxon>
        <taxon>Eurotiomycetes</taxon>
        <taxon>Eurotiomycetidae</taxon>
        <taxon>Eurotiales</taxon>
        <taxon>Aspergillaceae</taxon>
        <taxon>Aspergillus</taxon>
        <taxon>Aspergillus subgen. Nidulantes</taxon>
    </lineage>
</organism>
<dbReference type="EMBL" id="KV878141">
    <property type="protein sequence ID" value="OJJ08887.1"/>
    <property type="molecule type" value="Genomic_DNA"/>
</dbReference>
<protein>
    <recommendedName>
        <fullName evidence="6">Mid2 domain-containing protein</fullName>
    </recommendedName>
</protein>
<feature type="chain" id="PRO_5012363516" description="Mid2 domain-containing protein" evidence="3">
    <location>
        <begin position="19"/>
        <end position="365"/>
    </location>
</feature>
<dbReference type="RefSeq" id="XP_040674649.1">
    <property type="nucleotide sequence ID" value="XM_040818730.1"/>
</dbReference>
<feature type="transmembrane region" description="Helical" evidence="2">
    <location>
        <begin position="246"/>
        <end position="268"/>
    </location>
</feature>
<dbReference type="GeneID" id="63734241"/>
<evidence type="ECO:0000256" key="2">
    <source>
        <dbReference type="SAM" id="Phobius"/>
    </source>
</evidence>
<evidence type="ECO:0000256" key="3">
    <source>
        <dbReference type="SAM" id="SignalP"/>
    </source>
</evidence>
<reference evidence="5" key="1">
    <citation type="journal article" date="2017" name="Genome Biol.">
        <title>Comparative genomics reveals high biological diversity and specific adaptations in the industrially and medically important fungal genus Aspergillus.</title>
        <authorList>
            <person name="de Vries R.P."/>
            <person name="Riley R."/>
            <person name="Wiebenga A."/>
            <person name="Aguilar-Osorio G."/>
            <person name="Amillis S."/>
            <person name="Uchima C.A."/>
            <person name="Anderluh G."/>
            <person name="Asadollahi M."/>
            <person name="Askin M."/>
            <person name="Barry K."/>
            <person name="Battaglia E."/>
            <person name="Bayram O."/>
            <person name="Benocci T."/>
            <person name="Braus-Stromeyer S.A."/>
            <person name="Caldana C."/>
            <person name="Canovas D."/>
            <person name="Cerqueira G.C."/>
            <person name="Chen F."/>
            <person name="Chen W."/>
            <person name="Choi C."/>
            <person name="Clum A."/>
            <person name="Dos Santos R.A."/>
            <person name="Damasio A.R."/>
            <person name="Diallinas G."/>
            <person name="Emri T."/>
            <person name="Fekete E."/>
            <person name="Flipphi M."/>
            <person name="Freyberg S."/>
            <person name="Gallo A."/>
            <person name="Gournas C."/>
            <person name="Habgood R."/>
            <person name="Hainaut M."/>
            <person name="Harispe M.L."/>
            <person name="Henrissat B."/>
            <person name="Hilden K.S."/>
            <person name="Hope R."/>
            <person name="Hossain A."/>
            <person name="Karabika E."/>
            <person name="Karaffa L."/>
            <person name="Karanyi Z."/>
            <person name="Krasevec N."/>
            <person name="Kuo A."/>
            <person name="Kusch H."/>
            <person name="LaButti K."/>
            <person name="Lagendijk E.L."/>
            <person name="Lapidus A."/>
            <person name="Levasseur A."/>
            <person name="Lindquist E."/>
            <person name="Lipzen A."/>
            <person name="Logrieco A.F."/>
            <person name="MacCabe A."/>
            <person name="Maekelae M.R."/>
            <person name="Malavazi I."/>
            <person name="Melin P."/>
            <person name="Meyer V."/>
            <person name="Mielnichuk N."/>
            <person name="Miskei M."/>
            <person name="Molnar A.P."/>
            <person name="Mule G."/>
            <person name="Ngan C.Y."/>
            <person name="Orejas M."/>
            <person name="Orosz E."/>
            <person name="Ouedraogo J.P."/>
            <person name="Overkamp K.M."/>
            <person name="Park H.-S."/>
            <person name="Perrone G."/>
            <person name="Piumi F."/>
            <person name="Punt P.J."/>
            <person name="Ram A.F."/>
            <person name="Ramon A."/>
            <person name="Rauscher S."/>
            <person name="Record E."/>
            <person name="Riano-Pachon D.M."/>
            <person name="Robert V."/>
            <person name="Roehrig J."/>
            <person name="Ruller R."/>
            <person name="Salamov A."/>
            <person name="Salih N.S."/>
            <person name="Samson R.A."/>
            <person name="Sandor E."/>
            <person name="Sanguinetti M."/>
            <person name="Schuetze T."/>
            <person name="Sepcic K."/>
            <person name="Shelest E."/>
            <person name="Sherlock G."/>
            <person name="Sophianopoulou V."/>
            <person name="Squina F.M."/>
            <person name="Sun H."/>
            <person name="Susca A."/>
            <person name="Todd R.B."/>
            <person name="Tsang A."/>
            <person name="Unkles S.E."/>
            <person name="van de Wiele N."/>
            <person name="van Rossen-Uffink D."/>
            <person name="Oliveira J.V."/>
            <person name="Vesth T.C."/>
            <person name="Visser J."/>
            <person name="Yu J.-H."/>
            <person name="Zhou M."/>
            <person name="Andersen M.R."/>
            <person name="Archer D.B."/>
            <person name="Baker S.E."/>
            <person name="Benoit I."/>
            <person name="Brakhage A.A."/>
            <person name="Braus G.H."/>
            <person name="Fischer R."/>
            <person name="Frisvad J.C."/>
            <person name="Goldman G.H."/>
            <person name="Houbraken J."/>
            <person name="Oakley B."/>
            <person name="Pocsi I."/>
            <person name="Scazzocchio C."/>
            <person name="Seiboth B."/>
            <person name="vanKuyk P.A."/>
            <person name="Wortman J."/>
            <person name="Dyer P.S."/>
            <person name="Grigoriev I.V."/>
        </authorList>
    </citation>
    <scope>NUCLEOTIDE SEQUENCE [LARGE SCALE GENOMIC DNA]</scope>
    <source>
        <strain evidence="5">CBS 583.65</strain>
    </source>
</reference>
<keyword evidence="2" id="KW-0472">Membrane</keyword>
<dbReference type="OrthoDB" id="5347452at2759"/>
<keyword evidence="3" id="KW-0732">Signal</keyword>
<feature type="signal peptide" evidence="3">
    <location>
        <begin position="1"/>
        <end position="18"/>
    </location>
</feature>
<evidence type="ECO:0008006" key="6">
    <source>
        <dbReference type="Google" id="ProtNLM"/>
    </source>
</evidence>
<dbReference type="STRING" id="1036611.A0A1L9Q550"/>
<feature type="compositionally biased region" description="Low complexity" evidence="1">
    <location>
        <begin position="221"/>
        <end position="237"/>
    </location>
</feature>
<gene>
    <name evidence="4" type="ORF">ASPVEDRAFT_90094</name>
</gene>
<evidence type="ECO:0000313" key="4">
    <source>
        <dbReference type="EMBL" id="OJJ08887.1"/>
    </source>
</evidence>
<feature type="region of interest" description="Disordered" evidence="1">
    <location>
        <begin position="277"/>
        <end position="302"/>
    </location>
</feature>